<comment type="similarity">
    <text evidence="2">Belongs to the RUS1 family.</text>
</comment>
<protein>
    <submittedName>
        <fullName evidence="8">Uncharacterized protein</fullName>
    </submittedName>
</protein>
<reference evidence="8" key="1">
    <citation type="journal article" date="2023" name="bioRxiv">
        <title>Scaffold-level genome assemblies of two parasitoid biocontrol wasps reveal the parthenogenesis mechanism and an associated novel virus.</title>
        <authorList>
            <person name="Inwood S."/>
            <person name="Skelly J."/>
            <person name="Guhlin J."/>
            <person name="Harrop T."/>
            <person name="Goldson S."/>
            <person name="Dearden P."/>
        </authorList>
    </citation>
    <scope>NUCLEOTIDE SEQUENCE</scope>
    <source>
        <strain evidence="8">Irish</strain>
        <tissue evidence="8">Whole body</tissue>
    </source>
</reference>
<organism evidence="8 9">
    <name type="scientific">Microctonus aethiopoides</name>
    <dbReference type="NCBI Taxonomy" id="144406"/>
    <lineage>
        <taxon>Eukaryota</taxon>
        <taxon>Metazoa</taxon>
        <taxon>Ecdysozoa</taxon>
        <taxon>Arthropoda</taxon>
        <taxon>Hexapoda</taxon>
        <taxon>Insecta</taxon>
        <taxon>Pterygota</taxon>
        <taxon>Neoptera</taxon>
        <taxon>Endopterygota</taxon>
        <taxon>Hymenoptera</taxon>
        <taxon>Apocrita</taxon>
        <taxon>Ichneumonoidea</taxon>
        <taxon>Braconidae</taxon>
        <taxon>Euphorinae</taxon>
        <taxon>Microctonus</taxon>
    </lineage>
</organism>
<keyword evidence="5" id="KW-0472">Membrane</keyword>
<evidence type="ECO:0000313" key="9">
    <source>
        <dbReference type="Proteomes" id="UP001168990"/>
    </source>
</evidence>
<dbReference type="EMBL" id="JAQQBS010001423">
    <property type="protein sequence ID" value="KAK0160985.1"/>
    <property type="molecule type" value="Genomic_DNA"/>
</dbReference>
<keyword evidence="3" id="KW-0812">Transmembrane</keyword>
<dbReference type="InterPro" id="IPR006968">
    <property type="entry name" value="RUS_fam"/>
</dbReference>
<dbReference type="Pfam" id="PF24160">
    <property type="entry name" value="UVB_sens_C"/>
    <property type="match status" value="1"/>
</dbReference>
<dbReference type="PANTHER" id="PTHR12770:SF31">
    <property type="entry name" value="RUS FAMILY MEMBER 1"/>
    <property type="match status" value="1"/>
</dbReference>
<proteinExistence type="inferred from homology"/>
<evidence type="ECO:0000256" key="2">
    <source>
        <dbReference type="ARBA" id="ARBA00007558"/>
    </source>
</evidence>
<evidence type="ECO:0000313" key="8">
    <source>
        <dbReference type="EMBL" id="KAK0160985.1"/>
    </source>
</evidence>
<evidence type="ECO:0000256" key="3">
    <source>
        <dbReference type="ARBA" id="ARBA00022692"/>
    </source>
</evidence>
<dbReference type="InterPro" id="IPR055412">
    <property type="entry name" value="UVB_sens_C"/>
</dbReference>
<dbReference type="PANTHER" id="PTHR12770">
    <property type="entry name" value="RUS1 FAMILY PROTEIN C16ORF58"/>
    <property type="match status" value="1"/>
</dbReference>
<evidence type="ECO:0000259" key="7">
    <source>
        <dbReference type="Pfam" id="PF24160"/>
    </source>
</evidence>
<dbReference type="GO" id="GO:0016020">
    <property type="term" value="C:membrane"/>
    <property type="evidence" value="ECO:0007669"/>
    <property type="project" value="UniProtKB-SubCell"/>
</dbReference>
<keyword evidence="9" id="KW-1185">Reference proteome</keyword>
<gene>
    <name evidence="8" type="ORF">PV328_008327</name>
</gene>
<sequence>MSNEVIYREIYGNNERENVIIKSDKKLETKPLSSSRIKNSLSIVDLKLFLKEVFLPRGFPHSVHRDYIAYQIWDTVQAFASTILGTLTTHSILQGVGVGESTATPLAAAISWILKDGTGLIGRILFAWWNGSDLDAQSKKWRLFADILNDIAMGIELTLPYFSPSSITLILCVSTAMKSIVGVAGGATRAALTQHQALTNNLADVSAKDGSQETFVNLIASFVGIFILSTLQNSFRIELYLLLVAVHIYANYSAVKALTLNSLNEDRLVLLLNNYMMDGTILDVEKINQQESLMLFQRPSKKYCGFNINLGMSLSDVLDSYSINSVEFMVKMINHYRHKQYLILIDVKHEIIYILFKENINSLDVLNAYFDAYFYGLTISLKLQRREYIIHRGKFCTSGPLGKLYSILQNDISWNLDESQLVWQTMISINRLLSQEFKWWCELLEQSEWDHSRNLLPDGNWRGYWD</sequence>
<dbReference type="AlphaFoldDB" id="A0AA39CBG0"/>
<name>A0AA39CBG0_9HYME</name>
<evidence type="ECO:0000256" key="4">
    <source>
        <dbReference type="ARBA" id="ARBA00022989"/>
    </source>
</evidence>
<feature type="domain" description="Root UVB sensitive protein C-terminal" evidence="7">
    <location>
        <begin position="281"/>
        <end position="465"/>
    </location>
</feature>
<comment type="caution">
    <text evidence="8">The sequence shown here is derived from an EMBL/GenBank/DDBJ whole genome shotgun (WGS) entry which is preliminary data.</text>
</comment>
<dbReference type="Proteomes" id="UP001168990">
    <property type="component" value="Unassembled WGS sequence"/>
</dbReference>
<dbReference type="Pfam" id="PF04884">
    <property type="entry name" value="UVB_sens_prot"/>
    <property type="match status" value="1"/>
</dbReference>
<evidence type="ECO:0000256" key="5">
    <source>
        <dbReference type="ARBA" id="ARBA00023136"/>
    </source>
</evidence>
<accession>A0AA39CBG0</accession>
<evidence type="ECO:0000259" key="6">
    <source>
        <dbReference type="Pfam" id="PF04884"/>
    </source>
</evidence>
<reference evidence="8" key="2">
    <citation type="submission" date="2023-03" db="EMBL/GenBank/DDBJ databases">
        <authorList>
            <person name="Inwood S.N."/>
            <person name="Skelly J.G."/>
            <person name="Guhlin J."/>
            <person name="Harrop T.W.R."/>
            <person name="Goldson S.G."/>
            <person name="Dearden P.K."/>
        </authorList>
    </citation>
    <scope>NUCLEOTIDE SEQUENCE</scope>
    <source>
        <strain evidence="8">Irish</strain>
        <tissue evidence="8">Whole body</tissue>
    </source>
</reference>
<evidence type="ECO:0000256" key="1">
    <source>
        <dbReference type="ARBA" id="ARBA00004370"/>
    </source>
</evidence>
<comment type="subcellular location">
    <subcellularLocation>
        <location evidence="1">Membrane</location>
    </subcellularLocation>
</comment>
<dbReference type="InterPro" id="IPR054549">
    <property type="entry name" value="UVB_sens_RUS_dom"/>
</dbReference>
<feature type="domain" description="Protein root UVB sensitive/RUS" evidence="6">
    <location>
        <begin position="49"/>
        <end position="278"/>
    </location>
</feature>
<keyword evidence="4" id="KW-1133">Transmembrane helix</keyword>